<dbReference type="PANTHER" id="PTHR11177:SF317">
    <property type="entry name" value="CHITINASE 12-RELATED"/>
    <property type="match status" value="1"/>
</dbReference>
<dbReference type="GO" id="GO:0000272">
    <property type="term" value="P:polysaccharide catabolic process"/>
    <property type="evidence" value="ECO:0007669"/>
    <property type="project" value="UniProtKB-KW"/>
</dbReference>
<feature type="chain" id="PRO_5012672736" description="GH18 domain-containing protein" evidence="9">
    <location>
        <begin position="18"/>
        <end position="390"/>
    </location>
</feature>
<evidence type="ECO:0000256" key="5">
    <source>
        <dbReference type="ARBA" id="ARBA00023295"/>
    </source>
</evidence>
<dbReference type="PROSITE" id="PS01095">
    <property type="entry name" value="GH18_1"/>
    <property type="match status" value="1"/>
</dbReference>
<gene>
    <name evidence="11" type="ORF">BZG36_04914</name>
</gene>
<dbReference type="EMBL" id="MVBO01000173">
    <property type="protein sequence ID" value="OZJ02245.1"/>
    <property type="molecule type" value="Genomic_DNA"/>
</dbReference>
<reference evidence="11 12" key="1">
    <citation type="journal article" date="2017" name="Mycologia">
        <title>Bifiguratus adelaidae, gen. et sp. nov., a new member of Mucoromycotina in endophytic and soil-dwelling habitats.</title>
        <authorList>
            <person name="Torres-Cruz T.J."/>
            <person name="Billingsley Tobias T.L."/>
            <person name="Almatruk M."/>
            <person name="Hesse C."/>
            <person name="Kuske C.R."/>
            <person name="Desiro A."/>
            <person name="Benucci G.M."/>
            <person name="Bonito G."/>
            <person name="Stajich J.E."/>
            <person name="Dunlap C."/>
            <person name="Arnold A.E."/>
            <person name="Porras-Alfaro A."/>
        </authorList>
    </citation>
    <scope>NUCLEOTIDE SEQUENCE [LARGE SCALE GENOMIC DNA]</scope>
    <source>
        <strain evidence="11 12">AZ0501</strain>
    </source>
</reference>
<evidence type="ECO:0000256" key="1">
    <source>
        <dbReference type="ARBA" id="ARBA00000822"/>
    </source>
</evidence>
<comment type="caution">
    <text evidence="11">The sequence shown here is derived from an EMBL/GenBank/DDBJ whole genome shotgun (WGS) entry which is preliminary data.</text>
</comment>
<dbReference type="PANTHER" id="PTHR11177">
    <property type="entry name" value="CHITINASE"/>
    <property type="match status" value="1"/>
</dbReference>
<evidence type="ECO:0000256" key="2">
    <source>
        <dbReference type="ARBA" id="ARBA00022801"/>
    </source>
</evidence>
<organism evidence="11 12">
    <name type="scientific">Bifiguratus adelaidae</name>
    <dbReference type="NCBI Taxonomy" id="1938954"/>
    <lineage>
        <taxon>Eukaryota</taxon>
        <taxon>Fungi</taxon>
        <taxon>Fungi incertae sedis</taxon>
        <taxon>Mucoromycota</taxon>
        <taxon>Mucoromycotina</taxon>
        <taxon>Endogonomycetes</taxon>
        <taxon>Endogonales</taxon>
        <taxon>Endogonales incertae sedis</taxon>
        <taxon>Bifiguratus</taxon>
    </lineage>
</organism>
<dbReference type="InterPro" id="IPR050314">
    <property type="entry name" value="Glycosyl_Hydrlase_18"/>
</dbReference>
<keyword evidence="12" id="KW-1185">Reference proteome</keyword>
<evidence type="ECO:0000259" key="10">
    <source>
        <dbReference type="PROSITE" id="PS51910"/>
    </source>
</evidence>
<dbReference type="Proteomes" id="UP000242875">
    <property type="component" value="Unassembled WGS sequence"/>
</dbReference>
<keyword evidence="9" id="KW-0732">Signal</keyword>
<keyword evidence="3" id="KW-0146">Chitin degradation</keyword>
<keyword evidence="4" id="KW-0119">Carbohydrate metabolism</keyword>
<proteinExistence type="inferred from homology"/>
<dbReference type="OrthoDB" id="76388at2759"/>
<dbReference type="GO" id="GO:0008843">
    <property type="term" value="F:endochitinase activity"/>
    <property type="evidence" value="ECO:0007669"/>
    <property type="project" value="UniProtKB-EC"/>
</dbReference>
<dbReference type="InterPro" id="IPR017853">
    <property type="entry name" value="GH"/>
</dbReference>
<protein>
    <recommendedName>
        <fullName evidence="10">GH18 domain-containing protein</fullName>
    </recommendedName>
</protein>
<dbReference type="SMART" id="SM00636">
    <property type="entry name" value="Glyco_18"/>
    <property type="match status" value="1"/>
</dbReference>
<keyword evidence="6" id="KW-0624">Polysaccharide degradation</keyword>
<name>A0A261XV38_9FUNG</name>
<dbReference type="Gene3D" id="3.20.20.80">
    <property type="entry name" value="Glycosidases"/>
    <property type="match status" value="1"/>
</dbReference>
<dbReference type="InterPro" id="IPR029070">
    <property type="entry name" value="Chitinase_insertion_sf"/>
</dbReference>
<accession>A0A261XV38</accession>
<dbReference type="Pfam" id="PF00704">
    <property type="entry name" value="Glyco_hydro_18"/>
    <property type="match status" value="1"/>
</dbReference>
<comment type="similarity">
    <text evidence="8">Belongs to the glycosyl hydrolase 18 family.</text>
</comment>
<dbReference type="GO" id="GO:0006032">
    <property type="term" value="P:chitin catabolic process"/>
    <property type="evidence" value="ECO:0007669"/>
    <property type="project" value="UniProtKB-KW"/>
</dbReference>
<evidence type="ECO:0000256" key="6">
    <source>
        <dbReference type="ARBA" id="ARBA00023326"/>
    </source>
</evidence>
<evidence type="ECO:0000256" key="4">
    <source>
        <dbReference type="ARBA" id="ARBA00023277"/>
    </source>
</evidence>
<dbReference type="PROSITE" id="PS51910">
    <property type="entry name" value="GH18_2"/>
    <property type="match status" value="1"/>
</dbReference>
<evidence type="ECO:0000256" key="8">
    <source>
        <dbReference type="RuleBase" id="RU004453"/>
    </source>
</evidence>
<feature type="signal peptide" evidence="9">
    <location>
        <begin position="1"/>
        <end position="17"/>
    </location>
</feature>
<dbReference type="GO" id="GO:0005576">
    <property type="term" value="C:extracellular region"/>
    <property type="evidence" value="ECO:0007669"/>
    <property type="project" value="TreeGrafter"/>
</dbReference>
<dbReference type="InterPro" id="IPR011583">
    <property type="entry name" value="Chitinase_II/V-like_cat"/>
</dbReference>
<evidence type="ECO:0000256" key="7">
    <source>
        <dbReference type="RuleBase" id="RU000489"/>
    </source>
</evidence>
<comment type="catalytic activity">
    <reaction evidence="1">
        <text>Random endo-hydrolysis of N-acetyl-beta-D-glucosaminide (1-&gt;4)-beta-linkages in chitin and chitodextrins.</text>
        <dbReference type="EC" id="3.2.1.14"/>
    </reaction>
</comment>
<dbReference type="InterPro" id="IPR001223">
    <property type="entry name" value="Glyco_hydro18_cat"/>
</dbReference>
<evidence type="ECO:0000256" key="3">
    <source>
        <dbReference type="ARBA" id="ARBA00023024"/>
    </source>
</evidence>
<sequence length="390" mass="43379">MWKRLLLTSLLAATALASPTPQGYGKTQKEDGQVVVAYWTGAPSADSLNYTQFSHLYVSFGTIESNFTVSVPTDLLTSSVPVAHANDTKVVLSIGGWGNCMNYSPLVNNYTAHDVFIESLQSIISEYNVDGFDFDWEYPGQQGACDQPYAHSDTLNYLILLQKLRKAVGWDVILTAPTWTEPFADSTGAPSKDLRGFSEVLHWINLMTYDLNDIWGNTTGVASPLRDGQGYFPANSSIELAAELWYKTGFPYSNMTVGIPFYGHYATSVSSMAENKPWEVWVPVVGASMELLCTGDGLGSTWTYEQIYSWCLEEGDFTKAKNGWMRQYDPKTETPWLFHPGNNTFISYDDPISVKAKVDYIKSKKFRGGMYWELGQDGGMLMPVVAELLA</sequence>
<keyword evidence="2 7" id="KW-0378">Hydrolase</keyword>
<dbReference type="SUPFAM" id="SSF51445">
    <property type="entry name" value="(Trans)glycosidases"/>
    <property type="match status" value="1"/>
</dbReference>
<evidence type="ECO:0000313" key="11">
    <source>
        <dbReference type="EMBL" id="OZJ02245.1"/>
    </source>
</evidence>
<dbReference type="Gene3D" id="3.10.50.10">
    <property type="match status" value="1"/>
</dbReference>
<evidence type="ECO:0000313" key="12">
    <source>
        <dbReference type="Proteomes" id="UP000242875"/>
    </source>
</evidence>
<dbReference type="AlphaFoldDB" id="A0A261XV38"/>
<dbReference type="SUPFAM" id="SSF54556">
    <property type="entry name" value="Chitinase insertion domain"/>
    <property type="match status" value="1"/>
</dbReference>
<dbReference type="GO" id="GO:0008061">
    <property type="term" value="F:chitin binding"/>
    <property type="evidence" value="ECO:0007669"/>
    <property type="project" value="InterPro"/>
</dbReference>
<dbReference type="InterPro" id="IPR001579">
    <property type="entry name" value="Glyco_hydro_18_chit_AS"/>
</dbReference>
<feature type="domain" description="GH18" evidence="10">
    <location>
        <begin position="33"/>
        <end position="390"/>
    </location>
</feature>
<keyword evidence="5 7" id="KW-0326">Glycosidase</keyword>
<evidence type="ECO:0000256" key="9">
    <source>
        <dbReference type="SAM" id="SignalP"/>
    </source>
</evidence>